<proteinExistence type="predicted"/>
<dbReference type="Gene3D" id="1.10.443.10">
    <property type="entry name" value="Intergrase catalytic core"/>
    <property type="match status" value="1"/>
</dbReference>
<reference evidence="6 7" key="1">
    <citation type="submission" date="2019-09" db="EMBL/GenBank/DDBJ databases">
        <title>Distinct polysaccharide growth profiles of human intestinal Prevotella copri isolates.</title>
        <authorList>
            <person name="Fehlner-Peach H."/>
            <person name="Magnabosco C."/>
            <person name="Raghavan V."/>
            <person name="Scher J.U."/>
            <person name="Tett A."/>
            <person name="Cox L.M."/>
            <person name="Gottsegen C."/>
            <person name="Watters A."/>
            <person name="Wiltshire- Gordon J.D."/>
            <person name="Segata N."/>
            <person name="Bonneau R."/>
            <person name="Littman D.R."/>
        </authorList>
    </citation>
    <scope>NUCLEOTIDE SEQUENCE [LARGE SCALE GENOMIC DNA]</scope>
    <source>
        <strain evidence="6 7">BVe41219</strain>
    </source>
</reference>
<comment type="caution">
    <text evidence="6">The sequence shown here is derived from an EMBL/GenBank/DDBJ whole genome shotgun (WGS) entry which is preliminary data.</text>
</comment>
<keyword evidence="2 4" id="KW-0238">DNA-binding</keyword>
<evidence type="ECO:0000256" key="2">
    <source>
        <dbReference type="ARBA" id="ARBA00023125"/>
    </source>
</evidence>
<dbReference type="InterPro" id="IPR011010">
    <property type="entry name" value="DNA_brk_join_enz"/>
</dbReference>
<sequence>MATLRLYLDTRVKRQDGTFSIRLAVNHHGGTAFISLNQYCKKDEWDKRACKVRKRPDRDAINDFLLDRLNFYNRMMMKAQCRETYRGDITARELRDLIMLEAEPAREKVALLRDGFIAYEGRNLKENTINRYKYTWAKIEAFLGKEKAALLTYDEINRSWLEDFDAFMAKEGLSRNTRASRMLCVAAVFNLAIDNEQTKNYPFRRYSLRLETTKKRNLSVEEIRSIFEAGGDELVDMFLLMFLLIGINVSDLFALTKENIVRGRLEYDRAKTGRHYSILLHPEALRIIEKYKGEKKLLRFSEHFRNVDVATVMINKKLAKVRPGLTTYYARHTWASIAFNIGIQKDVVSLALGHSFGVRVTDTYINADLSRVDEANRRVIDYVLYNKK</sequence>
<dbReference type="InterPro" id="IPR050090">
    <property type="entry name" value="Tyrosine_recombinase_XerCD"/>
</dbReference>
<evidence type="ECO:0000256" key="1">
    <source>
        <dbReference type="ARBA" id="ARBA00022908"/>
    </source>
</evidence>
<gene>
    <name evidence="6" type="ORF">F7D42_01760</name>
</gene>
<dbReference type="SUPFAM" id="SSF56349">
    <property type="entry name" value="DNA breaking-rejoining enzymes"/>
    <property type="match status" value="1"/>
</dbReference>
<keyword evidence="3" id="KW-0233">DNA recombination</keyword>
<dbReference type="Pfam" id="PF17293">
    <property type="entry name" value="Arm-DNA-bind_5"/>
    <property type="match status" value="1"/>
</dbReference>
<evidence type="ECO:0000313" key="7">
    <source>
        <dbReference type="Proteomes" id="UP000358159"/>
    </source>
</evidence>
<dbReference type="PANTHER" id="PTHR30349:SF64">
    <property type="entry name" value="PROPHAGE INTEGRASE INTD-RELATED"/>
    <property type="match status" value="1"/>
</dbReference>
<dbReference type="Proteomes" id="UP000358159">
    <property type="component" value="Unassembled WGS sequence"/>
</dbReference>
<evidence type="ECO:0000256" key="3">
    <source>
        <dbReference type="ARBA" id="ARBA00023172"/>
    </source>
</evidence>
<dbReference type="InterPro" id="IPR025269">
    <property type="entry name" value="SAM-like_dom"/>
</dbReference>
<dbReference type="GO" id="GO:0015074">
    <property type="term" value="P:DNA integration"/>
    <property type="evidence" value="ECO:0007669"/>
    <property type="project" value="UniProtKB-KW"/>
</dbReference>
<accession>A0A6A7VKZ7</accession>
<dbReference type="InterPro" id="IPR013762">
    <property type="entry name" value="Integrase-like_cat_sf"/>
</dbReference>
<dbReference type="GO" id="GO:0003677">
    <property type="term" value="F:DNA binding"/>
    <property type="evidence" value="ECO:0007669"/>
    <property type="project" value="UniProtKB-UniRule"/>
</dbReference>
<dbReference type="RefSeq" id="WP_153094089.1">
    <property type="nucleotide sequence ID" value="NZ_VZAK01000031.1"/>
</dbReference>
<feature type="domain" description="Core-binding (CB)" evidence="5">
    <location>
        <begin position="107"/>
        <end position="193"/>
    </location>
</feature>
<evidence type="ECO:0000259" key="5">
    <source>
        <dbReference type="PROSITE" id="PS51900"/>
    </source>
</evidence>
<name>A0A6A7VKZ7_9BACT</name>
<dbReference type="InterPro" id="IPR035386">
    <property type="entry name" value="Arm-DNA-bind_5"/>
</dbReference>
<dbReference type="PANTHER" id="PTHR30349">
    <property type="entry name" value="PHAGE INTEGRASE-RELATED"/>
    <property type="match status" value="1"/>
</dbReference>
<dbReference type="PROSITE" id="PS51900">
    <property type="entry name" value="CB"/>
    <property type="match status" value="1"/>
</dbReference>
<keyword evidence="1" id="KW-0229">DNA integration</keyword>
<dbReference type="InterPro" id="IPR044068">
    <property type="entry name" value="CB"/>
</dbReference>
<dbReference type="AlphaFoldDB" id="A0A6A7VKZ7"/>
<dbReference type="InterPro" id="IPR010998">
    <property type="entry name" value="Integrase_recombinase_N"/>
</dbReference>
<dbReference type="Gene3D" id="1.10.150.130">
    <property type="match status" value="1"/>
</dbReference>
<dbReference type="Pfam" id="PF13102">
    <property type="entry name" value="Phage_int_SAM_5"/>
    <property type="match status" value="1"/>
</dbReference>
<dbReference type="EMBL" id="VZAZ01000007">
    <property type="protein sequence ID" value="MQO54457.1"/>
    <property type="molecule type" value="Genomic_DNA"/>
</dbReference>
<dbReference type="GO" id="GO:0006310">
    <property type="term" value="P:DNA recombination"/>
    <property type="evidence" value="ECO:0007669"/>
    <property type="project" value="UniProtKB-KW"/>
</dbReference>
<protein>
    <recommendedName>
        <fullName evidence="5">Core-binding (CB) domain-containing protein</fullName>
    </recommendedName>
</protein>
<evidence type="ECO:0000313" key="6">
    <source>
        <dbReference type="EMBL" id="MQO54457.1"/>
    </source>
</evidence>
<evidence type="ECO:0000256" key="4">
    <source>
        <dbReference type="PROSITE-ProRule" id="PRU01248"/>
    </source>
</evidence>
<organism evidence="6 7">
    <name type="scientific">Segatella copri</name>
    <dbReference type="NCBI Taxonomy" id="165179"/>
    <lineage>
        <taxon>Bacteria</taxon>
        <taxon>Pseudomonadati</taxon>
        <taxon>Bacteroidota</taxon>
        <taxon>Bacteroidia</taxon>
        <taxon>Bacteroidales</taxon>
        <taxon>Prevotellaceae</taxon>
        <taxon>Segatella</taxon>
    </lineage>
</organism>